<dbReference type="Proteomes" id="UP000018936">
    <property type="component" value="Unassembled WGS sequence"/>
</dbReference>
<comment type="caution">
    <text evidence="2">The sequence shown here is derived from an EMBL/GenBank/DDBJ whole genome shotgun (WGS) entry which is preliminary data.</text>
</comment>
<evidence type="ECO:0000313" key="3">
    <source>
        <dbReference type="Proteomes" id="UP000018936"/>
    </source>
</evidence>
<feature type="compositionally biased region" description="Basic and acidic residues" evidence="1">
    <location>
        <begin position="146"/>
        <end position="259"/>
    </location>
</feature>
<feature type="compositionally biased region" description="Basic residues" evidence="1">
    <location>
        <begin position="133"/>
        <end position="145"/>
    </location>
</feature>
<organism evidence="2 3">
    <name type="scientific">Ophiophagus hannah</name>
    <name type="common">King cobra</name>
    <name type="synonym">Naja hannah</name>
    <dbReference type="NCBI Taxonomy" id="8665"/>
    <lineage>
        <taxon>Eukaryota</taxon>
        <taxon>Metazoa</taxon>
        <taxon>Chordata</taxon>
        <taxon>Craniata</taxon>
        <taxon>Vertebrata</taxon>
        <taxon>Euteleostomi</taxon>
        <taxon>Lepidosauria</taxon>
        <taxon>Squamata</taxon>
        <taxon>Bifurcata</taxon>
        <taxon>Unidentata</taxon>
        <taxon>Episquamata</taxon>
        <taxon>Toxicofera</taxon>
        <taxon>Serpentes</taxon>
        <taxon>Colubroidea</taxon>
        <taxon>Elapidae</taxon>
        <taxon>Elapinae</taxon>
        <taxon>Ophiophagus</taxon>
    </lineage>
</organism>
<evidence type="ECO:0000256" key="1">
    <source>
        <dbReference type="SAM" id="MobiDB-lite"/>
    </source>
</evidence>
<feature type="compositionally biased region" description="Basic and acidic residues" evidence="1">
    <location>
        <begin position="104"/>
        <end position="132"/>
    </location>
</feature>
<name>V8N9V6_OPHHA</name>
<sequence>MKVSWVTGPITRRQLDPKITLILSRTRFTPTRNVSHTHPMRAPQLAALHRRELGCVIICGSENARKLQMLSALGERGWHSANALPPRTPIASEPKLGRGTQVGHVEKDQRKSEKGREGRRKEDGEREREGKEGRRKRGMKRRKEGRKVERGKNGGREEGRKMERGKDGVGERDERRKERGKGMEEEQEGRKEGRKEEDGERERGMEEEKKGGRWREGKRRMEEKKEGREGGREGGKRMEKKEGREHGENRREGKEEGIGEGRSGPVLSPSLDGSQAAQRREREVIPVQKNMVFYLGVSAARQDCGGNTTRPLLSEFRPTLRPSLPPLLSEFTGFDHVASGILLTVVIQGLIPSHALQCRCHIERSVVANQPFGAPVPKIVRALALARSCASTQKAMRTPTHTHPAHAPLPALRLTADFRPVTGLFQPPRGFAGRIIGPFHHFQYYSFPAACVPAQIVLHATCGTHAIGSPSQL</sequence>
<evidence type="ECO:0000313" key="2">
    <source>
        <dbReference type="EMBL" id="ETE58880.1"/>
    </source>
</evidence>
<proteinExistence type="predicted"/>
<keyword evidence="3" id="KW-1185">Reference proteome</keyword>
<dbReference type="EMBL" id="AZIM01006159">
    <property type="protein sequence ID" value="ETE58880.1"/>
    <property type="molecule type" value="Genomic_DNA"/>
</dbReference>
<protein>
    <submittedName>
        <fullName evidence="2">Octapeptide-repeat protein T2</fullName>
    </submittedName>
</protein>
<accession>V8N9V6</accession>
<gene>
    <name evidence="2" type="primary">Srst</name>
    <name evidence="2" type="ORF">L345_15392</name>
</gene>
<dbReference type="AlphaFoldDB" id="V8N9V6"/>
<reference evidence="2 3" key="1">
    <citation type="journal article" date="2013" name="Proc. Natl. Acad. Sci. U.S.A.">
        <title>The king cobra genome reveals dynamic gene evolution and adaptation in the snake venom system.</title>
        <authorList>
            <person name="Vonk F.J."/>
            <person name="Casewell N.R."/>
            <person name="Henkel C.V."/>
            <person name="Heimberg A.M."/>
            <person name="Jansen H.J."/>
            <person name="McCleary R.J."/>
            <person name="Kerkkamp H.M."/>
            <person name="Vos R.A."/>
            <person name="Guerreiro I."/>
            <person name="Calvete J.J."/>
            <person name="Wuster W."/>
            <person name="Woods A.E."/>
            <person name="Logan J.M."/>
            <person name="Harrison R.A."/>
            <person name="Castoe T.A."/>
            <person name="de Koning A.P."/>
            <person name="Pollock D.D."/>
            <person name="Yandell M."/>
            <person name="Calderon D."/>
            <person name="Renjifo C."/>
            <person name="Currier R.B."/>
            <person name="Salgado D."/>
            <person name="Pla D."/>
            <person name="Sanz L."/>
            <person name="Hyder A.S."/>
            <person name="Ribeiro J.M."/>
            <person name="Arntzen J.W."/>
            <person name="van den Thillart G.E."/>
            <person name="Boetzer M."/>
            <person name="Pirovano W."/>
            <person name="Dirks R.P."/>
            <person name="Spaink H.P."/>
            <person name="Duboule D."/>
            <person name="McGlinn E."/>
            <person name="Kini R.M."/>
            <person name="Richardson M.K."/>
        </authorList>
    </citation>
    <scope>NUCLEOTIDE SEQUENCE</scope>
    <source>
        <tissue evidence="2">Blood</tissue>
    </source>
</reference>
<feature type="non-terminal residue" evidence="2">
    <location>
        <position position="1"/>
    </location>
</feature>
<feature type="region of interest" description="Disordered" evidence="1">
    <location>
        <begin position="81"/>
        <end position="283"/>
    </location>
</feature>